<evidence type="ECO:0000256" key="14">
    <source>
        <dbReference type="ARBA" id="ARBA00023180"/>
    </source>
</evidence>
<evidence type="ECO:0000313" key="18">
    <source>
        <dbReference type="EMBL" id="EIW75859.1"/>
    </source>
</evidence>
<keyword evidence="12" id="KW-0843">Virulence</keyword>
<evidence type="ECO:0000256" key="9">
    <source>
        <dbReference type="ARBA" id="ARBA00022801"/>
    </source>
</evidence>
<dbReference type="InterPro" id="IPR015366">
    <property type="entry name" value="S53_propep"/>
</dbReference>
<dbReference type="CDD" id="cd04056">
    <property type="entry name" value="Peptidases_S53"/>
    <property type="match status" value="1"/>
</dbReference>
<comment type="caution">
    <text evidence="18">The sequence shown here is derived from an EMBL/GenBank/DDBJ whole genome shotgun (WGS) entry which is preliminary data.</text>
</comment>
<evidence type="ECO:0000256" key="11">
    <source>
        <dbReference type="ARBA" id="ARBA00022837"/>
    </source>
</evidence>
<accession>A0A5M3M9K7</accession>
<dbReference type="RefSeq" id="XP_007773865.1">
    <property type="nucleotide sequence ID" value="XM_007775675.1"/>
</dbReference>
<keyword evidence="8 16" id="KW-0732">Signal</keyword>
<evidence type="ECO:0000256" key="12">
    <source>
        <dbReference type="ARBA" id="ARBA00023026"/>
    </source>
</evidence>
<evidence type="ECO:0000256" key="2">
    <source>
        <dbReference type="ARBA" id="ARBA00002451"/>
    </source>
</evidence>
<evidence type="ECO:0000256" key="8">
    <source>
        <dbReference type="ARBA" id="ARBA00022729"/>
    </source>
</evidence>
<dbReference type="GO" id="GO:0004252">
    <property type="term" value="F:serine-type endopeptidase activity"/>
    <property type="evidence" value="ECO:0007669"/>
    <property type="project" value="UniProtKB-UniRule"/>
</dbReference>
<dbReference type="InterPro" id="IPR030400">
    <property type="entry name" value="Sedolisin_dom"/>
</dbReference>
<name>A0A5M3M9K7_CONPW</name>
<dbReference type="SUPFAM" id="SSF52743">
    <property type="entry name" value="Subtilisin-like"/>
    <property type="match status" value="1"/>
</dbReference>
<dbReference type="SMART" id="SM00944">
    <property type="entry name" value="Pro-kuma_activ"/>
    <property type="match status" value="1"/>
</dbReference>
<dbReference type="InterPro" id="IPR050819">
    <property type="entry name" value="Tripeptidyl-peptidase_I"/>
</dbReference>
<dbReference type="Gene3D" id="3.40.50.200">
    <property type="entry name" value="Peptidase S8/S53 domain"/>
    <property type="match status" value="1"/>
</dbReference>
<evidence type="ECO:0000256" key="3">
    <source>
        <dbReference type="ARBA" id="ARBA00004239"/>
    </source>
</evidence>
<dbReference type="OrthoDB" id="409122at2759"/>
<dbReference type="InterPro" id="IPR036852">
    <property type="entry name" value="Peptidase_S8/S53_dom_sf"/>
</dbReference>
<evidence type="ECO:0000256" key="10">
    <source>
        <dbReference type="ARBA" id="ARBA00022825"/>
    </source>
</evidence>
<evidence type="ECO:0000256" key="4">
    <source>
        <dbReference type="ARBA" id="ARBA00012462"/>
    </source>
</evidence>
<comment type="catalytic activity">
    <reaction evidence="1">
        <text>Release of an N-terminal tripeptide from a polypeptide.</text>
        <dbReference type="EC" id="3.4.14.10"/>
    </reaction>
</comment>
<dbReference type="AlphaFoldDB" id="A0A5M3M9K7"/>
<protein>
    <recommendedName>
        <fullName evidence="4">tripeptidyl-peptidase II</fullName>
        <ecNumber evidence="4">3.4.14.10</ecNumber>
    </recommendedName>
</protein>
<dbReference type="GO" id="GO:0046872">
    <property type="term" value="F:metal ion binding"/>
    <property type="evidence" value="ECO:0007669"/>
    <property type="project" value="UniProtKB-UniRule"/>
</dbReference>
<feature type="active site" description="Charge relay system" evidence="15">
    <location>
        <position position="296"/>
    </location>
</feature>
<keyword evidence="11 15" id="KW-0106">Calcium</keyword>
<evidence type="ECO:0000256" key="16">
    <source>
        <dbReference type="SAM" id="SignalP"/>
    </source>
</evidence>
<feature type="chain" id="PRO_5024289340" description="tripeptidyl-peptidase II" evidence="16">
    <location>
        <begin position="19"/>
        <end position="595"/>
    </location>
</feature>
<feature type="signal peptide" evidence="16">
    <location>
        <begin position="1"/>
        <end position="18"/>
    </location>
</feature>
<dbReference type="PANTHER" id="PTHR14218">
    <property type="entry name" value="PROTEASE S8 TRIPEPTIDYL PEPTIDASE I CLN2"/>
    <property type="match status" value="1"/>
</dbReference>
<gene>
    <name evidence="18" type="ORF">CONPUDRAFT_139844</name>
</gene>
<dbReference type="CDD" id="cd11377">
    <property type="entry name" value="Pro-peptidase_S53"/>
    <property type="match status" value="1"/>
</dbReference>
<dbReference type="FunFam" id="3.40.50.200:FF:000015">
    <property type="entry name" value="Tripeptidyl peptidase A"/>
    <property type="match status" value="1"/>
</dbReference>
<dbReference type="Proteomes" id="UP000053558">
    <property type="component" value="Unassembled WGS sequence"/>
</dbReference>
<proteinExistence type="predicted"/>
<organism evidence="18 19">
    <name type="scientific">Coniophora puteana (strain RWD-64-598)</name>
    <name type="common">Brown rot fungus</name>
    <dbReference type="NCBI Taxonomy" id="741705"/>
    <lineage>
        <taxon>Eukaryota</taxon>
        <taxon>Fungi</taxon>
        <taxon>Dikarya</taxon>
        <taxon>Basidiomycota</taxon>
        <taxon>Agaricomycotina</taxon>
        <taxon>Agaricomycetes</taxon>
        <taxon>Agaricomycetidae</taxon>
        <taxon>Boletales</taxon>
        <taxon>Coniophorineae</taxon>
        <taxon>Coniophoraceae</taxon>
        <taxon>Coniophora</taxon>
    </lineage>
</organism>
<keyword evidence="14" id="KW-0325">Glycoprotein</keyword>
<dbReference type="Pfam" id="PF09286">
    <property type="entry name" value="Pro-kuma_activ"/>
    <property type="match status" value="1"/>
</dbReference>
<feature type="binding site" evidence="15">
    <location>
        <position position="555"/>
    </location>
    <ligand>
        <name>Ca(2+)</name>
        <dbReference type="ChEBI" id="CHEBI:29108"/>
    </ligand>
</feature>
<evidence type="ECO:0000256" key="7">
    <source>
        <dbReference type="ARBA" id="ARBA00022723"/>
    </source>
</evidence>
<feature type="domain" description="Peptidase S53" evidence="17">
    <location>
        <begin position="220"/>
        <end position="595"/>
    </location>
</feature>
<feature type="binding site" evidence="15">
    <location>
        <position position="575"/>
    </location>
    <ligand>
        <name>Ca(2+)</name>
        <dbReference type="ChEBI" id="CHEBI:29108"/>
    </ligand>
</feature>
<keyword evidence="10 15" id="KW-0720">Serine protease</keyword>
<sequence>MKLSIFVALALSPLFANAFRGSQPVIKESIRSAPLGWTPTGRAPADYVLSLKLALAQSKFADLESHLREASDPAHPNYGAHLSKEEVHAFLTPEADTLDIVHEWLSSHGVGAESMSKSAAGDWVTLQVPVELAEQMFDTQFHAYVHEASGDTAVRTTSYSLPSILHPHIDLVQPTTMYARTQPARITYRYSGGLVYSAEGDNGTITGPAGNALDQSCSYQITPTCLKQLYNAEGYIPSNTSGNAIGITGYIEQYANYEDLQTFYKSQNPAAAGSNFTFVSVNGGKNIQDPANASTEANLDVQYALGMTYPTPGTFWSTAGEPPFIPDEFAPSNVNTPWADWADYILNQTDVPQTISTSYGDSEETVPFSYADRVCKSFAALGARGVSLLFGSGDGGVGLLYSAMNQTCHRNNGSDAPAFLPMFPSSCPYVTSVGATIGIPEAAANFSGGGFSNYWGRPSYQQSHVDSYLSELGDKYAGMYNASGRAYPDVSAQGVNYLVYIAGQPHNVSGTSAATPAFAAIVSMLNDARLRAGKSSLGFLNPILYGNASVALNDVTEGNNPGCATPGFNATKGWDPVTGLGTPNFEKLKDVVMSS</sequence>
<feature type="active site" description="Charge relay system" evidence="15">
    <location>
        <position position="300"/>
    </location>
</feature>
<dbReference type="GO" id="GO:0006508">
    <property type="term" value="P:proteolysis"/>
    <property type="evidence" value="ECO:0007669"/>
    <property type="project" value="UniProtKB-KW"/>
</dbReference>
<feature type="binding site" evidence="15">
    <location>
        <position position="554"/>
    </location>
    <ligand>
        <name>Ca(2+)</name>
        <dbReference type="ChEBI" id="CHEBI:29108"/>
    </ligand>
</feature>
<dbReference type="KEGG" id="cput:CONPUDRAFT_139844"/>
<reference evidence="19" key="1">
    <citation type="journal article" date="2012" name="Science">
        <title>The Paleozoic origin of enzymatic lignin decomposition reconstructed from 31 fungal genomes.</title>
        <authorList>
            <person name="Floudas D."/>
            <person name="Binder M."/>
            <person name="Riley R."/>
            <person name="Barry K."/>
            <person name="Blanchette R.A."/>
            <person name="Henrissat B."/>
            <person name="Martinez A.T."/>
            <person name="Otillar R."/>
            <person name="Spatafora J.W."/>
            <person name="Yadav J.S."/>
            <person name="Aerts A."/>
            <person name="Benoit I."/>
            <person name="Boyd A."/>
            <person name="Carlson A."/>
            <person name="Copeland A."/>
            <person name="Coutinho P.M."/>
            <person name="de Vries R.P."/>
            <person name="Ferreira P."/>
            <person name="Findley K."/>
            <person name="Foster B."/>
            <person name="Gaskell J."/>
            <person name="Glotzer D."/>
            <person name="Gorecki P."/>
            <person name="Heitman J."/>
            <person name="Hesse C."/>
            <person name="Hori C."/>
            <person name="Igarashi K."/>
            <person name="Jurgens J.A."/>
            <person name="Kallen N."/>
            <person name="Kersten P."/>
            <person name="Kohler A."/>
            <person name="Kuees U."/>
            <person name="Kumar T.K.A."/>
            <person name="Kuo A."/>
            <person name="LaButti K."/>
            <person name="Larrondo L.F."/>
            <person name="Lindquist E."/>
            <person name="Ling A."/>
            <person name="Lombard V."/>
            <person name="Lucas S."/>
            <person name="Lundell T."/>
            <person name="Martin R."/>
            <person name="McLaughlin D.J."/>
            <person name="Morgenstern I."/>
            <person name="Morin E."/>
            <person name="Murat C."/>
            <person name="Nagy L.G."/>
            <person name="Nolan M."/>
            <person name="Ohm R.A."/>
            <person name="Patyshakuliyeva A."/>
            <person name="Rokas A."/>
            <person name="Ruiz-Duenas F.J."/>
            <person name="Sabat G."/>
            <person name="Salamov A."/>
            <person name="Samejima M."/>
            <person name="Schmutz J."/>
            <person name="Slot J.C."/>
            <person name="St John F."/>
            <person name="Stenlid J."/>
            <person name="Sun H."/>
            <person name="Sun S."/>
            <person name="Syed K."/>
            <person name="Tsang A."/>
            <person name="Wiebenga A."/>
            <person name="Young D."/>
            <person name="Pisabarro A."/>
            <person name="Eastwood D.C."/>
            <person name="Martin F."/>
            <person name="Cullen D."/>
            <person name="Grigoriev I.V."/>
            <person name="Hibbett D.S."/>
        </authorList>
    </citation>
    <scope>NUCLEOTIDE SEQUENCE [LARGE SCALE GENOMIC DNA]</scope>
    <source>
        <strain evidence="19">RWD-64-598 SS2</strain>
    </source>
</reference>
<keyword evidence="7 15" id="KW-0479">Metal-binding</keyword>
<dbReference type="PROSITE" id="PS51695">
    <property type="entry name" value="SEDOLISIN"/>
    <property type="match status" value="1"/>
</dbReference>
<keyword evidence="13" id="KW-0865">Zymogen</keyword>
<evidence type="ECO:0000256" key="5">
    <source>
        <dbReference type="ARBA" id="ARBA00022525"/>
    </source>
</evidence>
<evidence type="ECO:0000256" key="15">
    <source>
        <dbReference type="PROSITE-ProRule" id="PRU01032"/>
    </source>
</evidence>
<comment type="function">
    <text evidence="2">Secreted tripeptidyl-peptidase which degrades proteins at acidic pHs and is involved in virulence.</text>
</comment>
<dbReference type="EC" id="3.4.14.10" evidence="4"/>
<evidence type="ECO:0000256" key="6">
    <source>
        <dbReference type="ARBA" id="ARBA00022670"/>
    </source>
</evidence>
<dbReference type="GO" id="GO:0008240">
    <property type="term" value="F:tripeptidyl-peptidase activity"/>
    <property type="evidence" value="ECO:0007669"/>
    <property type="project" value="UniProtKB-EC"/>
</dbReference>
<feature type="binding site" evidence="15">
    <location>
        <position position="573"/>
    </location>
    <ligand>
        <name>Ca(2+)</name>
        <dbReference type="ChEBI" id="CHEBI:29108"/>
    </ligand>
</feature>
<dbReference type="GeneID" id="19201403"/>
<dbReference type="GO" id="GO:0005576">
    <property type="term" value="C:extracellular region"/>
    <property type="evidence" value="ECO:0007669"/>
    <property type="project" value="UniProtKB-SubCell"/>
</dbReference>
<feature type="active site" description="Charge relay system" evidence="15">
    <location>
        <position position="512"/>
    </location>
</feature>
<dbReference type="EMBL" id="JH711587">
    <property type="protein sequence ID" value="EIW75859.1"/>
    <property type="molecule type" value="Genomic_DNA"/>
</dbReference>
<keyword evidence="9 15" id="KW-0378">Hydrolase</keyword>
<evidence type="ECO:0000259" key="17">
    <source>
        <dbReference type="PROSITE" id="PS51695"/>
    </source>
</evidence>
<keyword evidence="6 15" id="KW-0645">Protease</keyword>
<dbReference type="SUPFAM" id="SSF54897">
    <property type="entry name" value="Protease propeptides/inhibitors"/>
    <property type="match status" value="1"/>
</dbReference>
<evidence type="ECO:0000256" key="1">
    <source>
        <dbReference type="ARBA" id="ARBA00001910"/>
    </source>
</evidence>
<keyword evidence="19" id="KW-1185">Reference proteome</keyword>
<comment type="cofactor">
    <cofactor evidence="15">
        <name>Ca(2+)</name>
        <dbReference type="ChEBI" id="CHEBI:29108"/>
    </cofactor>
    <text evidence="15">Binds 1 Ca(2+) ion per subunit.</text>
</comment>
<dbReference type="PANTHER" id="PTHR14218:SF15">
    <property type="entry name" value="TRIPEPTIDYL-PEPTIDASE 1"/>
    <property type="match status" value="1"/>
</dbReference>
<keyword evidence="5" id="KW-0964">Secreted</keyword>
<evidence type="ECO:0000313" key="19">
    <source>
        <dbReference type="Proteomes" id="UP000053558"/>
    </source>
</evidence>
<comment type="subcellular location">
    <subcellularLocation>
        <location evidence="3">Secreted</location>
        <location evidence="3">Extracellular space</location>
    </subcellularLocation>
</comment>
<evidence type="ECO:0000256" key="13">
    <source>
        <dbReference type="ARBA" id="ARBA00023145"/>
    </source>
</evidence>